<dbReference type="PANTHER" id="PTHR43649:SF28">
    <property type="entry name" value="BINDING PROTEIN COMPONENT OF ABC SUGAR TRANSPORTER-RELATED"/>
    <property type="match status" value="1"/>
</dbReference>
<evidence type="ECO:0000256" key="6">
    <source>
        <dbReference type="ARBA" id="ARBA00049753"/>
    </source>
</evidence>
<protein>
    <recommendedName>
        <fullName evidence="6">Probable sugar-binding periplasmic protein</fullName>
    </recommendedName>
</protein>
<dbReference type="Pfam" id="PF01547">
    <property type="entry name" value="SBP_bac_1"/>
    <property type="match status" value="1"/>
</dbReference>
<dbReference type="Gene3D" id="3.40.190.10">
    <property type="entry name" value="Periplasmic binding protein-like II"/>
    <property type="match status" value="2"/>
</dbReference>
<evidence type="ECO:0000313" key="12">
    <source>
        <dbReference type="Proteomes" id="UP000095003"/>
    </source>
</evidence>
<name>A0A1E3AIZ9_9FIRM</name>
<dbReference type="SUPFAM" id="SSF53850">
    <property type="entry name" value="Periplasmic binding protein-like II"/>
    <property type="match status" value="1"/>
</dbReference>
<comment type="subcellular location">
    <subcellularLocation>
        <location evidence="1">Cell envelope</location>
    </subcellularLocation>
</comment>
<evidence type="ECO:0000256" key="8">
    <source>
        <dbReference type="SAM" id="SignalP"/>
    </source>
</evidence>
<evidence type="ECO:0000256" key="3">
    <source>
        <dbReference type="ARBA" id="ARBA00022448"/>
    </source>
</evidence>
<sequence length="447" mass="49196">MKRIMSMLLSTALVFTLTACGSGNGDSQSSAVTETTQEMQKESTANDGGNTASEENAKLKLMYWESAYTEPLKQAVAGFQESHPGVTVELEVPAGDYETVLLSRIMSDEAPDLFMYFGSSVFKMAQNGYWGSLDEGSAWVGDLNPSFKQNMTYEGSLYAYPLDCSGEGVFYNKKVFEDNGLKVPETYEDFLTVCDTLKSKGITPVALGAKDNWTSYHAFSSVVASFQTLYDEEFGTKLYDGETTFKDSRYKDAFEVMKELNDRGYFTEGTMGVDLNQAAQSVAAGEAGMLLLSSYAVSVFQDLDPNVEIGYFPFPNKEGESAVVAFVDKAIGYSPSSQNTEICKEFINYIAQPEVLSNMLEQVKSIPCADGIEYDMPAASRELYEAMKDHKVYAFFDSFWPGSCNTVVDKGITAILSGSGDIDQIISDMDSAYQEDKDSVIRPLLVY</sequence>
<dbReference type="GO" id="GO:0055085">
    <property type="term" value="P:transmembrane transport"/>
    <property type="evidence" value="ECO:0007669"/>
    <property type="project" value="InterPro"/>
</dbReference>
<evidence type="ECO:0000256" key="4">
    <source>
        <dbReference type="ARBA" id="ARBA00022729"/>
    </source>
</evidence>
<reference evidence="11 12" key="1">
    <citation type="submission" date="2016-07" db="EMBL/GenBank/DDBJ databases">
        <title>Characterization of isolates of Eisenbergiella tayi derived from blood cultures, using whole genome sequencing.</title>
        <authorList>
            <person name="Burdz T."/>
            <person name="Wiebe D."/>
            <person name="Huynh C."/>
            <person name="Bernard K."/>
        </authorList>
    </citation>
    <scope>NUCLEOTIDE SEQUENCE [LARGE SCALE GENOMIC DNA]</scope>
    <source>
        <strain evidence="9 11">NML 110608</strain>
        <strain evidence="10 12">NML 120489</strain>
    </source>
</reference>
<dbReference type="Proteomes" id="UP000095003">
    <property type="component" value="Unassembled WGS sequence"/>
</dbReference>
<accession>A0A1E3AIZ9</accession>
<dbReference type="GeneID" id="93302577"/>
<keyword evidence="4 8" id="KW-0732">Signal</keyword>
<dbReference type="RefSeq" id="WP_044968154.1">
    <property type="nucleotide sequence ID" value="NZ_BAABXS010000001.1"/>
</dbReference>
<dbReference type="AlphaFoldDB" id="A0A1E3AIZ9"/>
<evidence type="ECO:0000313" key="10">
    <source>
        <dbReference type="EMBL" id="ODM10868.1"/>
    </source>
</evidence>
<comment type="function">
    <text evidence="5">Part of a binding-protein-dependent transport system for a sugar.</text>
</comment>
<feature type="signal peptide" evidence="8">
    <location>
        <begin position="1"/>
        <end position="21"/>
    </location>
</feature>
<dbReference type="GO" id="GO:0030313">
    <property type="term" value="C:cell envelope"/>
    <property type="evidence" value="ECO:0007669"/>
    <property type="project" value="UniProtKB-SubCell"/>
</dbReference>
<dbReference type="EMBL" id="MCGH01000001">
    <property type="protein sequence ID" value="ODM08718.1"/>
    <property type="molecule type" value="Genomic_DNA"/>
</dbReference>
<evidence type="ECO:0000313" key="11">
    <source>
        <dbReference type="Proteomes" id="UP000094067"/>
    </source>
</evidence>
<evidence type="ECO:0000256" key="5">
    <source>
        <dbReference type="ARBA" id="ARBA00049629"/>
    </source>
</evidence>
<evidence type="ECO:0000256" key="2">
    <source>
        <dbReference type="ARBA" id="ARBA00008520"/>
    </source>
</evidence>
<dbReference type="EMBL" id="MCGI01000003">
    <property type="protein sequence ID" value="ODM10868.1"/>
    <property type="molecule type" value="Genomic_DNA"/>
</dbReference>
<evidence type="ECO:0000313" key="9">
    <source>
        <dbReference type="EMBL" id="ODM08718.1"/>
    </source>
</evidence>
<dbReference type="InterPro" id="IPR006059">
    <property type="entry name" value="SBP"/>
</dbReference>
<dbReference type="PROSITE" id="PS01037">
    <property type="entry name" value="SBP_BACTERIAL_1"/>
    <property type="match status" value="1"/>
</dbReference>
<proteinExistence type="inferred from homology"/>
<feature type="region of interest" description="Disordered" evidence="7">
    <location>
        <begin position="23"/>
        <end position="52"/>
    </location>
</feature>
<organism evidence="9 11">
    <name type="scientific">Eisenbergiella tayi</name>
    <dbReference type="NCBI Taxonomy" id="1432052"/>
    <lineage>
        <taxon>Bacteria</taxon>
        <taxon>Bacillati</taxon>
        <taxon>Bacillota</taxon>
        <taxon>Clostridia</taxon>
        <taxon>Lachnospirales</taxon>
        <taxon>Lachnospiraceae</taxon>
        <taxon>Eisenbergiella</taxon>
    </lineage>
</organism>
<gene>
    <name evidence="9" type="primary">msmE_5</name>
    <name evidence="10" type="synonym">msmE_6</name>
    <name evidence="10" type="ORF">BEH84_03297</name>
    <name evidence="9" type="ORF">BEI61_00347</name>
</gene>
<evidence type="ECO:0000256" key="7">
    <source>
        <dbReference type="SAM" id="MobiDB-lite"/>
    </source>
</evidence>
<dbReference type="Proteomes" id="UP000094067">
    <property type="component" value="Unassembled WGS sequence"/>
</dbReference>
<dbReference type="PANTHER" id="PTHR43649">
    <property type="entry name" value="ARABINOSE-BINDING PROTEIN-RELATED"/>
    <property type="match status" value="1"/>
</dbReference>
<feature type="chain" id="PRO_5038216453" description="Probable sugar-binding periplasmic protein" evidence="8">
    <location>
        <begin position="22"/>
        <end position="447"/>
    </location>
</feature>
<keyword evidence="3" id="KW-0813">Transport</keyword>
<comment type="similarity">
    <text evidence="2">Belongs to the bacterial solute-binding protein 1 family.</text>
</comment>
<comment type="caution">
    <text evidence="9">The sequence shown here is derived from an EMBL/GenBank/DDBJ whole genome shotgun (WGS) entry which is preliminary data.</text>
</comment>
<evidence type="ECO:0000256" key="1">
    <source>
        <dbReference type="ARBA" id="ARBA00004196"/>
    </source>
</evidence>
<dbReference type="InterPro" id="IPR050490">
    <property type="entry name" value="Bact_solute-bd_prot1"/>
</dbReference>
<dbReference type="InterPro" id="IPR006061">
    <property type="entry name" value="SBP_1_CS"/>
</dbReference>
<dbReference type="PROSITE" id="PS51257">
    <property type="entry name" value="PROKAR_LIPOPROTEIN"/>
    <property type="match status" value="1"/>
</dbReference>